<protein>
    <submittedName>
        <fullName evidence="1">Uncharacterized protein</fullName>
    </submittedName>
</protein>
<dbReference type="EMBL" id="CM020620">
    <property type="protein sequence ID" value="KAK1868060.1"/>
    <property type="molecule type" value="Genomic_DNA"/>
</dbReference>
<comment type="caution">
    <text evidence="1">The sequence shown here is derived from an EMBL/GenBank/DDBJ whole genome shotgun (WGS) entry which is preliminary data.</text>
</comment>
<accession>A0ACC3CDB0</accession>
<organism evidence="1 2">
    <name type="scientific">Pyropia yezoensis</name>
    <name type="common">Susabi-nori</name>
    <name type="synonym">Porphyra yezoensis</name>
    <dbReference type="NCBI Taxonomy" id="2788"/>
    <lineage>
        <taxon>Eukaryota</taxon>
        <taxon>Rhodophyta</taxon>
        <taxon>Bangiophyceae</taxon>
        <taxon>Bangiales</taxon>
        <taxon>Bangiaceae</taxon>
        <taxon>Pyropia</taxon>
    </lineage>
</organism>
<reference evidence="1" key="1">
    <citation type="submission" date="2019-11" db="EMBL/GenBank/DDBJ databases">
        <title>Nori genome reveals adaptations in red seaweeds to the harsh intertidal environment.</title>
        <authorList>
            <person name="Wang D."/>
            <person name="Mao Y."/>
        </authorList>
    </citation>
    <scope>NUCLEOTIDE SEQUENCE</scope>
    <source>
        <tissue evidence="1">Gametophyte</tissue>
    </source>
</reference>
<name>A0ACC3CDB0_PYRYE</name>
<evidence type="ECO:0000313" key="1">
    <source>
        <dbReference type="EMBL" id="KAK1868060.1"/>
    </source>
</evidence>
<dbReference type="Proteomes" id="UP000798662">
    <property type="component" value="Chromosome 3"/>
</dbReference>
<evidence type="ECO:0000313" key="2">
    <source>
        <dbReference type="Proteomes" id="UP000798662"/>
    </source>
</evidence>
<keyword evidence="2" id="KW-1185">Reference proteome</keyword>
<gene>
    <name evidence="1" type="ORF">I4F81_010556</name>
</gene>
<proteinExistence type="predicted"/>
<sequence>MERSAPDTCPECGGDDVIEDWRQGNSVCRSCGLVVAANLVDVGSEWRTFSNEEGDDPNRVGGPMNPLLESGPTTLISKGGGAGGMNQSLNRAQNRNAISAADKFLIEVFGRVGRLAERSHMSGGVRDRANEMFKRYYDVLTLKEGGVRSRALKEEETAGIVAACLFLAARNEGAPRTFKEVCAVSQVPKKEIGVRMKAIERALEDVRSGVVRGSEDFVGRYCSLLNLGRTVVNDANEVATGARECEGVYGKTYVSLAAAAIFVVCQLPEVAEGTPPPTAGSEKKPPTGKEPKVGEKRGRDATAMASVAGGGPGVNPENTRYRTAKEIAAVAGVAEVTIRVTYKAMFPHLAPNAVSGAVAVAPTLVMEDGSPPEAGREAAEAVVVSGAATDVGNTAIDGVDADAVPEGKASAALSVAATPPNDSSAVVASGALMEVDPPGGRAGGDSCGGASAATAAAGEADLPPRATSPAHDSGASDAGADDNLPVTVVDMSHEPTGGLGVGYTLPATVEELDCTNNRINSVTPPPSLPALRVLSLRQNAISSLPPLPYPALTHLDLYLNALTTVTAAAFPDAKALEVLDLSFNSIKSLSSFPDTTVLPALRELYLIRNKVSRVRGLRLAALQLLELGDNRLREIDDLSGMPALTSLWLGRNKIGALQGLDSVPNLQQLGLQSNRLTTLGAGLAPVVGLRELYVSHNGLTSLEGIGHLTQLHTLDVGSNRIERITDLEALVNLREFWINNNRLSCFDNLATLAVSCPHLATIYLEGNPLASTPDYASRALGVLPSGLTQLDALPVEVVRRRLGEGPAATLAAGIGRLAVPRPGAASGGERDSGADAMAPG</sequence>